<dbReference type="GO" id="GO:0016114">
    <property type="term" value="P:terpenoid biosynthetic process"/>
    <property type="evidence" value="ECO:0007669"/>
    <property type="project" value="InterPro"/>
</dbReference>
<evidence type="ECO:0000256" key="2">
    <source>
        <dbReference type="ARBA" id="ARBA00022723"/>
    </source>
</evidence>
<evidence type="ECO:0000256" key="3">
    <source>
        <dbReference type="ARBA" id="ARBA00023002"/>
    </source>
</evidence>
<dbReference type="NCBIfam" id="TIGR00612">
    <property type="entry name" value="ispG_gcpE"/>
    <property type="match status" value="1"/>
</dbReference>
<comment type="function">
    <text evidence="7">Converts 2C-methyl-D-erythritol 2,4-cyclodiphosphate (ME-2,4cPP) into 1-hydroxy-2-methyl-2-(E)-butenyl 4-diphosphate.</text>
</comment>
<keyword evidence="6 7" id="KW-0414">Isoprene biosynthesis</keyword>
<comment type="pathway">
    <text evidence="7">Isoprenoid biosynthesis; isopentenyl diphosphate biosynthesis via DXP pathway; isopentenyl diphosphate from 1-deoxy-D-xylulose 5-phosphate: step 5/6.</text>
</comment>
<dbReference type="EMBL" id="CP159485">
    <property type="protein sequence ID" value="XCI30011.1"/>
    <property type="molecule type" value="Genomic_DNA"/>
</dbReference>
<name>A0AAU8HXA7_9FIRM</name>
<evidence type="ECO:0000256" key="6">
    <source>
        <dbReference type="ARBA" id="ARBA00023229"/>
    </source>
</evidence>
<evidence type="ECO:0000259" key="9">
    <source>
        <dbReference type="Pfam" id="PF26540"/>
    </source>
</evidence>
<feature type="domain" description="IspG C-terminal" evidence="9">
    <location>
        <begin position="262"/>
        <end position="350"/>
    </location>
</feature>
<dbReference type="EC" id="1.17.7.3" evidence="7"/>
<dbReference type="Pfam" id="PF26540">
    <property type="entry name" value="GcpE_C"/>
    <property type="match status" value="1"/>
</dbReference>
<reference evidence="10" key="2">
    <citation type="submission" date="2024-06" db="EMBL/GenBank/DDBJ databases">
        <authorList>
            <person name="Petrova K.O."/>
            <person name="Toshchakov S.V."/>
            <person name="Boltjanskaja Y.V."/>
            <person name="Kevbrin V.V."/>
        </authorList>
    </citation>
    <scope>NUCLEOTIDE SEQUENCE</scope>
    <source>
        <strain evidence="10">Z-710</strain>
    </source>
</reference>
<dbReference type="GO" id="GO:0019288">
    <property type="term" value="P:isopentenyl diphosphate biosynthetic process, methylerythritol 4-phosphate pathway"/>
    <property type="evidence" value="ECO:0007669"/>
    <property type="project" value="UniProtKB-UniRule"/>
</dbReference>
<dbReference type="Pfam" id="PF04551">
    <property type="entry name" value="GcpE"/>
    <property type="match status" value="1"/>
</dbReference>
<comment type="cofactor">
    <cofactor evidence="7">
        <name>[4Fe-4S] cluster</name>
        <dbReference type="ChEBI" id="CHEBI:49883"/>
    </cofactor>
    <text evidence="7">Binds 1 [4Fe-4S] cluster.</text>
</comment>
<dbReference type="SUPFAM" id="SSF51366">
    <property type="entry name" value="Ribulose-phoshate binding barrel"/>
    <property type="match status" value="1"/>
</dbReference>
<keyword evidence="5 7" id="KW-0411">Iron-sulfur</keyword>
<dbReference type="GO" id="GO:0046429">
    <property type="term" value="F:4-hydroxy-3-methylbut-2-en-1-yl diphosphate synthase activity (ferredoxin)"/>
    <property type="evidence" value="ECO:0007669"/>
    <property type="project" value="UniProtKB-UniRule"/>
</dbReference>
<dbReference type="Gene3D" id="3.20.20.20">
    <property type="entry name" value="Dihydropteroate synthase-like"/>
    <property type="match status" value="1"/>
</dbReference>
<keyword evidence="4 7" id="KW-0408">Iron</keyword>
<proteinExistence type="inferred from homology"/>
<dbReference type="InterPro" id="IPR004588">
    <property type="entry name" value="IspG_bac-typ"/>
</dbReference>
<dbReference type="InterPro" id="IPR058579">
    <property type="entry name" value="IspG_C"/>
</dbReference>
<feature type="binding site" evidence="7">
    <location>
        <position position="269"/>
    </location>
    <ligand>
        <name>[4Fe-4S] cluster</name>
        <dbReference type="ChEBI" id="CHEBI:49883"/>
    </ligand>
</feature>
<evidence type="ECO:0000256" key="5">
    <source>
        <dbReference type="ARBA" id="ARBA00023014"/>
    </source>
</evidence>
<dbReference type="AlphaFoldDB" id="A0AAU8HXA7"/>
<sequence length="353" mass="38202">MNRRKTKEIKVGEIKIGGKNPIVIQSMTNTKTADVNSTVRQITKLKEVGCQIVRLAVPDVASAKAISEIKRLTNIPLVADIHFDHKLALLAIENGVDKVRINPGNIGKKEYVTAVVEKAKDGSIPIRIGVNSGSLPQDLSVRDDISTAEKMVRAALREVEILEKLDFNDICISLKSSDVVTTIEAYTKISEKLDYPLHLGVTEAGLLQAGTVKSALGIGTLLYKGIGDTIRVSLTSDPINEVEVAYEILHSLNLPTNKVKTEVVSCPTCGRCDVDIESLSQKVLERLKDYKSDIKVAVMGCVVNGPGEAKDADVGIAGGKSKGIVFSKGHILKTVPTGQLLDELFKEIDKIER</sequence>
<evidence type="ECO:0000259" key="8">
    <source>
        <dbReference type="Pfam" id="PF04551"/>
    </source>
</evidence>
<dbReference type="GO" id="GO:0141197">
    <property type="term" value="F:4-hydroxy-3-methylbut-2-enyl-diphosphate synthase activity (flavodoxin)"/>
    <property type="evidence" value="ECO:0007669"/>
    <property type="project" value="UniProtKB-EC"/>
</dbReference>
<dbReference type="RefSeq" id="WP_353894555.1">
    <property type="nucleotide sequence ID" value="NZ_CP159485.1"/>
</dbReference>
<evidence type="ECO:0000256" key="7">
    <source>
        <dbReference type="HAMAP-Rule" id="MF_00159"/>
    </source>
</evidence>
<accession>A0AAU8HXA7</accession>
<feature type="binding site" evidence="7">
    <location>
        <position position="301"/>
    </location>
    <ligand>
        <name>[4Fe-4S] cluster</name>
        <dbReference type="ChEBI" id="CHEBI:49883"/>
    </ligand>
</feature>
<dbReference type="PANTHER" id="PTHR30454:SF0">
    <property type="entry name" value="4-HYDROXY-3-METHYLBUT-2-EN-1-YL DIPHOSPHATE SYNTHASE (FERREDOXIN), CHLOROPLASTIC"/>
    <property type="match status" value="1"/>
</dbReference>
<dbReference type="GO" id="GO:0051539">
    <property type="term" value="F:4 iron, 4 sulfur cluster binding"/>
    <property type="evidence" value="ECO:0007669"/>
    <property type="project" value="UniProtKB-UniRule"/>
</dbReference>
<organism evidence="10">
    <name type="scientific">Proteinivorax hydrogeniformans</name>
    <dbReference type="NCBI Taxonomy" id="1826727"/>
    <lineage>
        <taxon>Bacteria</taxon>
        <taxon>Bacillati</taxon>
        <taxon>Bacillota</taxon>
        <taxon>Clostridia</taxon>
        <taxon>Eubacteriales</taxon>
        <taxon>Proteinivoracaceae</taxon>
        <taxon>Proteinivorax</taxon>
    </lineage>
</organism>
<dbReference type="InterPro" id="IPR016425">
    <property type="entry name" value="IspG_bac"/>
</dbReference>
<feature type="domain" description="IspG TIM-barrel" evidence="8">
    <location>
        <begin position="6"/>
        <end position="246"/>
    </location>
</feature>
<dbReference type="PIRSF" id="PIRSF004640">
    <property type="entry name" value="IspG"/>
    <property type="match status" value="1"/>
</dbReference>
<dbReference type="InterPro" id="IPR045854">
    <property type="entry name" value="NO2/SO3_Rdtase_4Fe4S_sf"/>
</dbReference>
<dbReference type="SUPFAM" id="SSF56014">
    <property type="entry name" value="Nitrite and sulphite reductase 4Fe-4S domain-like"/>
    <property type="match status" value="1"/>
</dbReference>
<comment type="similarity">
    <text evidence="7">Belongs to the IspG family.</text>
</comment>
<dbReference type="Gene3D" id="3.30.413.10">
    <property type="entry name" value="Sulfite Reductase Hemoprotein, domain 1"/>
    <property type="match status" value="1"/>
</dbReference>
<dbReference type="NCBIfam" id="NF001540">
    <property type="entry name" value="PRK00366.1"/>
    <property type="match status" value="1"/>
</dbReference>
<keyword evidence="2 7" id="KW-0479">Metal-binding</keyword>
<dbReference type="InterPro" id="IPR011060">
    <property type="entry name" value="RibuloseP-bd_barrel"/>
</dbReference>
<dbReference type="FunFam" id="3.20.20.20:FF:000001">
    <property type="entry name" value="4-hydroxy-3-methylbut-2-en-1-yl diphosphate synthase (flavodoxin)"/>
    <property type="match status" value="1"/>
</dbReference>
<evidence type="ECO:0000256" key="1">
    <source>
        <dbReference type="ARBA" id="ARBA00022485"/>
    </source>
</evidence>
<feature type="binding site" evidence="7">
    <location>
        <position position="308"/>
    </location>
    <ligand>
        <name>[4Fe-4S] cluster</name>
        <dbReference type="ChEBI" id="CHEBI:49883"/>
    </ligand>
</feature>
<evidence type="ECO:0000256" key="4">
    <source>
        <dbReference type="ARBA" id="ARBA00023004"/>
    </source>
</evidence>
<dbReference type="InterPro" id="IPR011005">
    <property type="entry name" value="Dihydropteroate_synth-like_sf"/>
</dbReference>
<dbReference type="HAMAP" id="MF_00159">
    <property type="entry name" value="IspG"/>
    <property type="match status" value="1"/>
</dbReference>
<protein>
    <recommendedName>
        <fullName evidence="7">4-hydroxy-3-methylbut-2-en-1-yl diphosphate synthase (flavodoxin)</fullName>
        <ecNumber evidence="7">1.17.7.3</ecNumber>
    </recommendedName>
    <alternativeName>
        <fullName evidence="7">1-hydroxy-2-methyl-2-(E)-butenyl 4-diphosphate synthase</fullName>
    </alternativeName>
</protein>
<reference evidence="10" key="1">
    <citation type="journal article" date="2018" name="Antonie Van Leeuwenhoek">
        <title>Proteinivorax hydrogeniformans sp. nov., an anaerobic, haloalkaliphilic bacterium fermenting proteinaceous compounds with high hydrogen production.</title>
        <authorList>
            <person name="Boltyanskaya Y."/>
            <person name="Detkova E."/>
            <person name="Pimenov N."/>
            <person name="Kevbrin V."/>
        </authorList>
    </citation>
    <scope>NUCLEOTIDE SEQUENCE</scope>
    <source>
        <strain evidence="10">Z-710</strain>
    </source>
</reference>
<keyword evidence="3 7" id="KW-0560">Oxidoreductase</keyword>
<feature type="binding site" evidence="7">
    <location>
        <position position="266"/>
    </location>
    <ligand>
        <name>[4Fe-4S] cluster</name>
        <dbReference type="ChEBI" id="CHEBI:49883"/>
    </ligand>
</feature>
<dbReference type="InterPro" id="IPR058578">
    <property type="entry name" value="IspG_TIM"/>
</dbReference>
<dbReference type="GO" id="GO:0005506">
    <property type="term" value="F:iron ion binding"/>
    <property type="evidence" value="ECO:0007669"/>
    <property type="project" value="InterPro"/>
</dbReference>
<keyword evidence="1 7" id="KW-0004">4Fe-4S</keyword>
<dbReference type="PANTHER" id="PTHR30454">
    <property type="entry name" value="4-HYDROXY-3-METHYLBUT-2-EN-1-YL DIPHOSPHATE SYNTHASE"/>
    <property type="match status" value="1"/>
</dbReference>
<gene>
    <name evidence="7 10" type="primary">ispG</name>
    <name evidence="10" type="synonym">gcpE</name>
    <name evidence="10" type="ORF">PRVXH_001380</name>
</gene>
<comment type="catalytic activity">
    <reaction evidence="7">
        <text>(2E)-4-hydroxy-3-methylbut-2-enyl diphosphate + oxidized [flavodoxin] + H2O + 2 H(+) = 2-C-methyl-D-erythritol 2,4-cyclic diphosphate + reduced [flavodoxin]</text>
        <dbReference type="Rhea" id="RHEA:43604"/>
        <dbReference type="Rhea" id="RHEA-COMP:10622"/>
        <dbReference type="Rhea" id="RHEA-COMP:10623"/>
        <dbReference type="ChEBI" id="CHEBI:15377"/>
        <dbReference type="ChEBI" id="CHEBI:15378"/>
        <dbReference type="ChEBI" id="CHEBI:57618"/>
        <dbReference type="ChEBI" id="CHEBI:58210"/>
        <dbReference type="ChEBI" id="CHEBI:58483"/>
        <dbReference type="ChEBI" id="CHEBI:128753"/>
        <dbReference type="EC" id="1.17.7.3"/>
    </reaction>
</comment>
<evidence type="ECO:0000313" key="10">
    <source>
        <dbReference type="EMBL" id="XCI30011.1"/>
    </source>
</evidence>